<evidence type="ECO:0000259" key="1">
    <source>
        <dbReference type="Pfam" id="PF12146"/>
    </source>
</evidence>
<feature type="domain" description="Serine aminopeptidase S33" evidence="1">
    <location>
        <begin position="24"/>
        <end position="151"/>
    </location>
</feature>
<sequence length="307" mass="34074">MQQEVLRVDGGMPLAVRRYEPAGAPRASIVIGGAMGVRQSFYEPFARWLSQQGLRVWTFDYRGSGDSRGDVPLRDVDADLFDWARDYEAVIDIARAALPGQPLYLLGHSLGAQLPGFLQRPEQVDGLVSIAAGSGYWRENAPRLKRSILYFWFVLVPLVTRLCGYFPGRRLRKVGDLPRGVILQWRRWCLDPRYSVGAEGDAARQSYARVRFPVLALSMTDDELMTLAGTQSLLGFYAGAPSALERIAPADVHAQRIGHFGFFRDQFSRSLWPSTLDKLHRLGALTTLAAQPGHTAVQHAGVPHTTA</sequence>
<dbReference type="AlphaFoldDB" id="A0A679J144"/>
<dbReference type="InterPro" id="IPR029058">
    <property type="entry name" value="AB_hydrolase_fold"/>
</dbReference>
<dbReference type="InterPro" id="IPR022742">
    <property type="entry name" value="Hydrolase_4"/>
</dbReference>
<evidence type="ECO:0000313" key="2">
    <source>
        <dbReference type="EMBL" id="CAA2101629.1"/>
    </source>
</evidence>
<dbReference type="Gene3D" id="3.40.50.1820">
    <property type="entry name" value="alpha/beta hydrolase"/>
    <property type="match status" value="1"/>
</dbReference>
<dbReference type="SUPFAM" id="SSF53474">
    <property type="entry name" value="alpha/beta-Hydrolases"/>
    <property type="match status" value="1"/>
</dbReference>
<dbReference type="InterPro" id="IPR017208">
    <property type="entry name" value="UCP037442_abhydr"/>
</dbReference>
<reference evidence="2" key="1">
    <citation type="submission" date="2019-12" db="EMBL/GenBank/DDBJ databases">
        <authorList>
            <person name="Cremers G."/>
        </authorList>
    </citation>
    <scope>NUCLEOTIDE SEQUENCE</scope>
    <source>
        <strain evidence="2">Vvax</strain>
    </source>
</reference>
<keyword evidence="2" id="KW-0378">Hydrolase</keyword>
<accession>A0A679J144</accession>
<protein>
    <submittedName>
        <fullName evidence="2">Aminoacrylate hydrolase RutD</fullName>
        <ecNumber evidence="2">3.5.1.-</ecNumber>
    </submittedName>
</protein>
<gene>
    <name evidence="2" type="primary">rutD_1</name>
    <name evidence="2" type="ORF">VVAX_01345</name>
</gene>
<dbReference type="GO" id="GO:0016787">
    <property type="term" value="F:hydrolase activity"/>
    <property type="evidence" value="ECO:0007669"/>
    <property type="project" value="UniProtKB-KW"/>
</dbReference>
<name>A0A679J144_VARPD</name>
<dbReference type="Pfam" id="PF12146">
    <property type="entry name" value="Hydrolase_4"/>
    <property type="match status" value="1"/>
</dbReference>
<proteinExistence type="predicted"/>
<dbReference type="EC" id="3.5.1.-" evidence="2"/>
<dbReference type="PIRSF" id="PIRSF037442">
    <property type="entry name" value="UCP037442_abhydr"/>
    <property type="match status" value="1"/>
</dbReference>
<organism evidence="2">
    <name type="scientific">Variovorax paradoxus</name>
    <dbReference type="NCBI Taxonomy" id="34073"/>
    <lineage>
        <taxon>Bacteria</taxon>
        <taxon>Pseudomonadati</taxon>
        <taxon>Pseudomonadota</taxon>
        <taxon>Betaproteobacteria</taxon>
        <taxon>Burkholderiales</taxon>
        <taxon>Comamonadaceae</taxon>
        <taxon>Variovorax</taxon>
    </lineage>
</organism>
<dbReference type="EMBL" id="LR743507">
    <property type="protein sequence ID" value="CAA2101629.1"/>
    <property type="molecule type" value="Genomic_DNA"/>
</dbReference>
<dbReference type="RefSeq" id="WP_339089042.1">
    <property type="nucleotide sequence ID" value="NZ_LR743507.1"/>
</dbReference>